<dbReference type="OrthoDB" id="3901509at2759"/>
<protein>
    <submittedName>
        <fullName evidence="1">Uncharacterized protein</fullName>
    </submittedName>
</protein>
<reference evidence="1 2" key="1">
    <citation type="submission" date="2015-09" db="EMBL/GenBank/DDBJ databases">
        <title>Draft genome of a European isolate of the apple canker pathogen Neonectria ditissima.</title>
        <authorList>
            <person name="Gomez-Cortecero A."/>
            <person name="Harrison R.J."/>
            <person name="Armitage A.D."/>
        </authorList>
    </citation>
    <scope>NUCLEOTIDE SEQUENCE [LARGE SCALE GENOMIC DNA]</scope>
    <source>
        <strain evidence="1 2">R09/05</strain>
    </source>
</reference>
<evidence type="ECO:0000313" key="2">
    <source>
        <dbReference type="Proteomes" id="UP000050424"/>
    </source>
</evidence>
<proteinExistence type="predicted"/>
<evidence type="ECO:0000313" key="1">
    <source>
        <dbReference type="EMBL" id="KPM39759.1"/>
    </source>
</evidence>
<name>A0A0P7B144_9HYPO</name>
<keyword evidence="2" id="KW-1185">Reference proteome</keyword>
<comment type="caution">
    <text evidence="1">The sequence shown here is derived from an EMBL/GenBank/DDBJ whole genome shotgun (WGS) entry which is preliminary data.</text>
</comment>
<gene>
    <name evidence="1" type="ORF">AK830_g6816</name>
</gene>
<sequence length="167" mass="19242">MRYHYQCTEATFFANLSDVLLLDISSTNYWTSDVITNSVNETAVQNYHDCLQKGWFVQAIRERYAFQGQILDDGTVNLTNMLVDDLIISHLDGYLGEDDYRISKSKAVFLQASTWNTTDSEQDPGRDLLQRISYTLQTYNPLAKRAESYETKCPAGKLALWNRGYRK</sequence>
<dbReference type="Proteomes" id="UP000050424">
    <property type="component" value="Unassembled WGS sequence"/>
</dbReference>
<organism evidence="1 2">
    <name type="scientific">Neonectria ditissima</name>
    <dbReference type="NCBI Taxonomy" id="78410"/>
    <lineage>
        <taxon>Eukaryota</taxon>
        <taxon>Fungi</taxon>
        <taxon>Dikarya</taxon>
        <taxon>Ascomycota</taxon>
        <taxon>Pezizomycotina</taxon>
        <taxon>Sordariomycetes</taxon>
        <taxon>Hypocreomycetidae</taxon>
        <taxon>Hypocreales</taxon>
        <taxon>Nectriaceae</taxon>
        <taxon>Neonectria</taxon>
    </lineage>
</organism>
<dbReference type="EMBL" id="LKCW01000099">
    <property type="protein sequence ID" value="KPM39759.1"/>
    <property type="molecule type" value="Genomic_DNA"/>
</dbReference>
<dbReference type="AlphaFoldDB" id="A0A0P7B144"/>
<accession>A0A0P7B144</accession>